<dbReference type="InterPro" id="IPR000914">
    <property type="entry name" value="SBP_5_dom"/>
</dbReference>
<organism evidence="3">
    <name type="scientific">freshwater metagenome</name>
    <dbReference type="NCBI Taxonomy" id="449393"/>
    <lineage>
        <taxon>unclassified sequences</taxon>
        <taxon>metagenomes</taxon>
        <taxon>ecological metagenomes</taxon>
    </lineage>
</organism>
<proteinExistence type="predicted"/>
<feature type="domain" description="Solute-binding protein family 5" evidence="2">
    <location>
        <begin position="122"/>
        <end position="467"/>
    </location>
</feature>
<dbReference type="Gene3D" id="3.40.190.10">
    <property type="entry name" value="Periplasmic binding protein-like II"/>
    <property type="match status" value="1"/>
</dbReference>
<gene>
    <name evidence="3" type="ORF">UFOPK2292_00030</name>
</gene>
<protein>
    <submittedName>
        <fullName evidence="3">Unannotated protein</fullName>
    </submittedName>
</protein>
<feature type="region of interest" description="Disordered" evidence="1">
    <location>
        <begin position="60"/>
        <end position="89"/>
    </location>
</feature>
<evidence type="ECO:0000256" key="1">
    <source>
        <dbReference type="SAM" id="MobiDB-lite"/>
    </source>
</evidence>
<dbReference type="SUPFAM" id="SSF53850">
    <property type="entry name" value="Periplasmic binding protein-like II"/>
    <property type="match status" value="1"/>
</dbReference>
<dbReference type="InterPro" id="IPR030678">
    <property type="entry name" value="Peptide/Ni-bd"/>
</dbReference>
<dbReference type="CDD" id="cd00995">
    <property type="entry name" value="PBP2_NikA_DppA_OppA_like"/>
    <property type="match status" value="1"/>
</dbReference>
<feature type="compositionally biased region" description="Low complexity" evidence="1">
    <location>
        <begin position="60"/>
        <end position="74"/>
    </location>
</feature>
<dbReference type="GO" id="GO:0015833">
    <property type="term" value="P:peptide transport"/>
    <property type="evidence" value="ECO:0007669"/>
    <property type="project" value="TreeGrafter"/>
</dbReference>
<accession>A0A6J6L6K0</accession>
<dbReference type="GO" id="GO:0043190">
    <property type="term" value="C:ATP-binding cassette (ABC) transporter complex"/>
    <property type="evidence" value="ECO:0007669"/>
    <property type="project" value="InterPro"/>
</dbReference>
<dbReference type="GO" id="GO:0042597">
    <property type="term" value="C:periplasmic space"/>
    <property type="evidence" value="ECO:0007669"/>
    <property type="project" value="UniProtKB-ARBA"/>
</dbReference>
<dbReference type="PANTHER" id="PTHR30290">
    <property type="entry name" value="PERIPLASMIC BINDING COMPONENT OF ABC TRANSPORTER"/>
    <property type="match status" value="1"/>
</dbReference>
<dbReference type="Pfam" id="PF00496">
    <property type="entry name" value="SBP_bac_5"/>
    <property type="match status" value="1"/>
</dbReference>
<evidence type="ECO:0000313" key="3">
    <source>
        <dbReference type="EMBL" id="CAB4657206.1"/>
    </source>
</evidence>
<dbReference type="GO" id="GO:1904680">
    <property type="term" value="F:peptide transmembrane transporter activity"/>
    <property type="evidence" value="ECO:0007669"/>
    <property type="project" value="TreeGrafter"/>
</dbReference>
<dbReference type="AlphaFoldDB" id="A0A6J6L6K0"/>
<dbReference type="Gene3D" id="3.10.105.10">
    <property type="entry name" value="Dipeptide-binding Protein, Domain 3"/>
    <property type="match status" value="1"/>
</dbReference>
<reference evidence="3" key="1">
    <citation type="submission" date="2020-05" db="EMBL/GenBank/DDBJ databases">
        <authorList>
            <person name="Chiriac C."/>
            <person name="Salcher M."/>
            <person name="Ghai R."/>
            <person name="Kavagutti S V."/>
        </authorList>
    </citation>
    <scope>NUCLEOTIDE SEQUENCE</scope>
</reference>
<dbReference type="InterPro" id="IPR039424">
    <property type="entry name" value="SBP_5"/>
</dbReference>
<name>A0A6J6L6K0_9ZZZZ</name>
<dbReference type="PIRSF" id="PIRSF002741">
    <property type="entry name" value="MppA"/>
    <property type="match status" value="1"/>
</dbReference>
<dbReference type="EMBL" id="CAEZWU010000002">
    <property type="protein sequence ID" value="CAB4657206.1"/>
    <property type="molecule type" value="Genomic_DNA"/>
</dbReference>
<sequence length="582" mass="63605">MSSSWIEDQYGADVAQLAADYEAKKFGRRSFLGKLTAAGFSVGAAASILAACGSSSSDSSSTDSVASDDAAASATPKAGGQLREGYPRDISKHDPVTTNWYDPAFSAIYETIVTDGLEGDTVPQFATAYEVSADGLTYTFDIPEGRVSHSGGVMGAQQVAELLQIIKDTSFIGGVSTVPMEGYSFEGNKVIMKMKNAWLGAINPHKTGYWALANVDTWKAAGGKDPKSTYGTESSDGTGPFTHAEWVPGSHTLVNKWDAYPGSNTPYVTNTGAAYLDSIRWSVITEGGQRATMLENGELDTLLGPNYADLERLKSNADLTVIQHPEWSGYMLSMNRDYPEFFGDKLTRQGLSHALNRQGMVDAILFGNGDATYGPFPKTDRQYDPKVETYNTYDVELAKSKLAEAGWVAGSDGVLTRKGVRFEFEYVVEDESTQKLVSEVVAQQFKEVGVVAKLRVVDRAVAFQEQSGEGREAAPMALFFWLWPVPLDIMVIFGSSETIPVPNFSHAIEPTIDAAITEWRLSGTPEAAIAASSKFQTEWADTLPYLPLMNQYATFVHHNYVKNWAPFVWNLYPLYNDVWLDQ</sequence>
<evidence type="ECO:0000259" key="2">
    <source>
        <dbReference type="Pfam" id="PF00496"/>
    </source>
</evidence>